<evidence type="ECO:0000313" key="7">
    <source>
        <dbReference type="Proteomes" id="UP000045706"/>
    </source>
</evidence>
<dbReference type="GO" id="GO:0009098">
    <property type="term" value="P:L-leucine biosynthetic process"/>
    <property type="evidence" value="ECO:0007669"/>
    <property type="project" value="TreeGrafter"/>
</dbReference>
<dbReference type="InterPro" id="IPR043131">
    <property type="entry name" value="BCAT-like_N"/>
</dbReference>
<comment type="similarity">
    <text evidence="2">Belongs to the class-IV pyridoxal-phosphate-dependent aminotransferase family.</text>
</comment>
<dbReference type="Pfam" id="PF01063">
    <property type="entry name" value="Aminotran_4"/>
    <property type="match status" value="2"/>
</dbReference>
<evidence type="ECO:0000256" key="2">
    <source>
        <dbReference type="ARBA" id="ARBA00009320"/>
    </source>
</evidence>
<dbReference type="InterPro" id="IPR001544">
    <property type="entry name" value="Aminotrans_IV"/>
</dbReference>
<name>A0A0G4MQJ9_VERLO</name>
<dbReference type="GO" id="GO:0005739">
    <property type="term" value="C:mitochondrion"/>
    <property type="evidence" value="ECO:0007669"/>
    <property type="project" value="TreeGrafter"/>
</dbReference>
<dbReference type="InterPro" id="IPR043132">
    <property type="entry name" value="BCAT-like_C"/>
</dbReference>
<dbReference type="InterPro" id="IPR036038">
    <property type="entry name" value="Aminotransferase-like"/>
</dbReference>
<keyword evidence="5" id="KW-0663">Pyridoxal phosphate</keyword>
<reference evidence="7" key="1">
    <citation type="submission" date="2015-05" db="EMBL/GenBank/DDBJ databases">
        <authorList>
            <person name="Fogelqvist Johan"/>
        </authorList>
    </citation>
    <scope>NUCLEOTIDE SEQUENCE [LARGE SCALE GENOMIC DNA]</scope>
</reference>
<evidence type="ECO:0000313" key="6">
    <source>
        <dbReference type="EMBL" id="CRK36553.1"/>
    </source>
</evidence>
<accession>A0A0G4MQJ9</accession>
<keyword evidence="4" id="KW-0808">Transferase</keyword>
<keyword evidence="3" id="KW-0032">Aminotransferase</keyword>
<dbReference type="InterPro" id="IPR005786">
    <property type="entry name" value="B_amino_transII"/>
</dbReference>
<dbReference type="PANTHER" id="PTHR11825:SF69">
    <property type="entry name" value="BRANCHED-CHAIN-AMINO-ACID AMINOTRANSFERASE"/>
    <property type="match status" value="1"/>
</dbReference>
<evidence type="ECO:0000256" key="1">
    <source>
        <dbReference type="ARBA" id="ARBA00001933"/>
    </source>
</evidence>
<evidence type="ECO:0000256" key="4">
    <source>
        <dbReference type="ARBA" id="ARBA00022679"/>
    </source>
</evidence>
<dbReference type="Gene3D" id="3.30.470.10">
    <property type="match status" value="1"/>
</dbReference>
<evidence type="ECO:0000256" key="3">
    <source>
        <dbReference type="ARBA" id="ARBA00022576"/>
    </source>
</evidence>
<dbReference type="EMBL" id="CVQI01029113">
    <property type="protein sequence ID" value="CRK36553.1"/>
    <property type="molecule type" value="Genomic_DNA"/>
</dbReference>
<dbReference type="PANTHER" id="PTHR11825">
    <property type="entry name" value="SUBGROUP IIII AMINOTRANSFERASE"/>
    <property type="match status" value="1"/>
</dbReference>
<gene>
    <name evidence="6" type="ORF">BN1723_015100</name>
</gene>
<dbReference type="Gene3D" id="3.20.10.10">
    <property type="entry name" value="D-amino Acid Aminotransferase, subunit A, domain 2"/>
    <property type="match status" value="2"/>
</dbReference>
<protein>
    <recommendedName>
        <fullName evidence="8">Branched-chain-amino-acid transaminase</fullName>
    </recommendedName>
</protein>
<proteinExistence type="inferred from homology"/>
<dbReference type="Proteomes" id="UP000045706">
    <property type="component" value="Unassembled WGS sequence"/>
</dbReference>
<dbReference type="SUPFAM" id="SSF56752">
    <property type="entry name" value="D-aminoacid aminotransferase-like PLP-dependent enzymes"/>
    <property type="match status" value="2"/>
</dbReference>
<comment type="cofactor">
    <cofactor evidence="1">
        <name>pyridoxal 5'-phosphate</name>
        <dbReference type="ChEBI" id="CHEBI:597326"/>
    </cofactor>
</comment>
<sequence length="523" mass="56944">MAPAAVSPGVQDVDLTSSAIERKLDALPVKNGSAVGVSADANGKKVSQPAELDASKLVFTRNTNPRAVPSEAVANSGTETICTDHMITATWNATTGWAAPELKPYGPLSLMPTASVLHYATECFEGLKCYRGEDGRLRLFRPSLNAARMLMSTLRISLPAFPPAELEKLLHALLAVDGPKWLPRDRPGSFLYIRPTMIGTQSQLGVQAPSEAMLYIIVSFMPRMDSPPGGMRLHTSPEDQVRAWVGGFGYAKVGANYGPSLAATVEARKRGFGQILWLYGEDQLCTEAGASNFFVAWKSKQDPSKIELVTAPLDDRLILDGVNRRSVVALARERLAGQVDVVERKYSIDEVGANYGPSLAATVEARKRGFGQILWLYGEDQLCTEAGASNFFVAWKSKQDPSKIELVTAPLDDRLILDGVNRRSVVALARERLAGEVNVVERKYSIDEVIEADAEGRLLESFATGTAYFVCPISLIHHRGKDINIGMGSGEGGELTLKLKGYMRDIMYGGEEHEWAVTVQEEQ</sequence>
<evidence type="ECO:0000256" key="5">
    <source>
        <dbReference type="ARBA" id="ARBA00022898"/>
    </source>
</evidence>
<evidence type="ECO:0008006" key="8">
    <source>
        <dbReference type="Google" id="ProtNLM"/>
    </source>
</evidence>
<dbReference type="AlphaFoldDB" id="A0A0G4MQJ9"/>
<organism evidence="6 7">
    <name type="scientific">Verticillium longisporum</name>
    <name type="common">Verticillium dahliae var. longisporum</name>
    <dbReference type="NCBI Taxonomy" id="100787"/>
    <lineage>
        <taxon>Eukaryota</taxon>
        <taxon>Fungi</taxon>
        <taxon>Dikarya</taxon>
        <taxon>Ascomycota</taxon>
        <taxon>Pezizomycotina</taxon>
        <taxon>Sordariomycetes</taxon>
        <taxon>Hypocreomycetidae</taxon>
        <taxon>Glomerellales</taxon>
        <taxon>Plectosphaerellaceae</taxon>
        <taxon>Verticillium</taxon>
    </lineage>
</organism>
<dbReference type="GO" id="GO:0009099">
    <property type="term" value="P:L-valine biosynthetic process"/>
    <property type="evidence" value="ECO:0007669"/>
    <property type="project" value="TreeGrafter"/>
</dbReference>
<dbReference type="GO" id="GO:0004084">
    <property type="term" value="F:branched-chain-amino-acid transaminase activity"/>
    <property type="evidence" value="ECO:0007669"/>
    <property type="project" value="InterPro"/>
</dbReference>
<dbReference type="FunFam" id="3.30.470.10:FF:000012">
    <property type="entry name" value="Branched-chain-amino-acid aminotransferase"/>
    <property type="match status" value="1"/>
</dbReference>